<dbReference type="GO" id="GO:0000775">
    <property type="term" value="C:chromosome, centromeric region"/>
    <property type="evidence" value="ECO:0007669"/>
    <property type="project" value="UniProtKB-SubCell"/>
</dbReference>
<comment type="subcellular location">
    <subcellularLocation>
        <location evidence="2">Chromosome</location>
        <location evidence="2">Centromere</location>
    </subcellularLocation>
    <subcellularLocation>
        <location evidence="1">Nucleus</location>
    </subcellularLocation>
</comment>
<gene>
    <name evidence="11" type="ORF">IV203_027404</name>
</gene>
<keyword evidence="4" id="KW-0158">Chromosome</keyword>
<reference evidence="11" key="1">
    <citation type="journal article" date="2021" name="Sci. Rep.">
        <title>Diploid genomic architecture of Nitzschia inconspicua, an elite biomass production diatom.</title>
        <authorList>
            <person name="Oliver A."/>
            <person name="Podell S."/>
            <person name="Pinowska A."/>
            <person name="Traller J.C."/>
            <person name="Smith S.R."/>
            <person name="McClure R."/>
            <person name="Beliaev A."/>
            <person name="Bohutskyi P."/>
            <person name="Hill E.A."/>
            <person name="Rabines A."/>
            <person name="Zheng H."/>
            <person name="Allen L.Z."/>
            <person name="Kuo A."/>
            <person name="Grigoriev I.V."/>
            <person name="Allen A.E."/>
            <person name="Hazlebeck D."/>
            <person name="Allen E.E."/>
        </authorList>
    </citation>
    <scope>NUCLEOTIDE SEQUENCE</scope>
    <source>
        <strain evidence="11">Hildebrandi</strain>
    </source>
</reference>
<dbReference type="GO" id="GO:0005634">
    <property type="term" value="C:nucleus"/>
    <property type="evidence" value="ECO:0007669"/>
    <property type="project" value="UniProtKB-SubCell"/>
</dbReference>
<evidence type="ECO:0000256" key="6">
    <source>
        <dbReference type="ARBA" id="ARBA00022776"/>
    </source>
</evidence>
<evidence type="ECO:0000256" key="3">
    <source>
        <dbReference type="ARBA" id="ARBA00009914"/>
    </source>
</evidence>
<dbReference type="Proteomes" id="UP000693970">
    <property type="component" value="Unassembled WGS sequence"/>
</dbReference>
<evidence type="ECO:0000256" key="9">
    <source>
        <dbReference type="ARBA" id="ARBA00023328"/>
    </source>
</evidence>
<keyword evidence="5 11" id="KW-0132">Cell division</keyword>
<evidence type="ECO:0000256" key="5">
    <source>
        <dbReference type="ARBA" id="ARBA00022618"/>
    </source>
</evidence>
<dbReference type="PANTHER" id="PTHR16040">
    <property type="entry name" value="AUSTRALIN, ISOFORM A-RELATED"/>
    <property type="match status" value="1"/>
</dbReference>
<evidence type="ECO:0000256" key="7">
    <source>
        <dbReference type="ARBA" id="ARBA00023242"/>
    </source>
</evidence>
<dbReference type="Pfam" id="PF10512">
    <property type="entry name" value="Borealin"/>
    <property type="match status" value="1"/>
</dbReference>
<keyword evidence="6" id="KW-0498">Mitosis</keyword>
<accession>A0A9K3Q3H4</accession>
<dbReference type="InterPro" id="IPR018867">
    <property type="entry name" value="Cell_div_borealin"/>
</dbReference>
<evidence type="ECO:0000256" key="1">
    <source>
        <dbReference type="ARBA" id="ARBA00004123"/>
    </source>
</evidence>
<keyword evidence="7" id="KW-0539">Nucleus</keyword>
<evidence type="ECO:0000256" key="2">
    <source>
        <dbReference type="ARBA" id="ARBA00004584"/>
    </source>
</evidence>
<evidence type="ECO:0000313" key="12">
    <source>
        <dbReference type="Proteomes" id="UP000693970"/>
    </source>
</evidence>
<dbReference type="InterPro" id="IPR046466">
    <property type="entry name" value="Borealin_C"/>
</dbReference>
<organism evidence="11 12">
    <name type="scientific">Nitzschia inconspicua</name>
    <dbReference type="NCBI Taxonomy" id="303405"/>
    <lineage>
        <taxon>Eukaryota</taxon>
        <taxon>Sar</taxon>
        <taxon>Stramenopiles</taxon>
        <taxon>Ochrophyta</taxon>
        <taxon>Bacillariophyta</taxon>
        <taxon>Bacillariophyceae</taxon>
        <taxon>Bacillariophycidae</taxon>
        <taxon>Bacillariales</taxon>
        <taxon>Bacillariaceae</taxon>
        <taxon>Nitzschia</taxon>
    </lineage>
</organism>
<dbReference type="EMBL" id="JAGRRH010000005">
    <property type="protein sequence ID" value="KAG7369658.1"/>
    <property type="molecule type" value="Genomic_DNA"/>
</dbReference>
<keyword evidence="8" id="KW-0131">Cell cycle</keyword>
<keyword evidence="12" id="KW-1185">Reference proteome</keyword>
<keyword evidence="9" id="KW-0137">Centromere</keyword>
<comment type="similarity">
    <text evidence="3">Belongs to the borealin family.</text>
</comment>
<reference evidence="11" key="2">
    <citation type="submission" date="2021-04" db="EMBL/GenBank/DDBJ databases">
        <authorList>
            <person name="Podell S."/>
        </authorList>
    </citation>
    <scope>NUCLEOTIDE SEQUENCE</scope>
    <source>
        <strain evidence="11">Hildebrandi</strain>
    </source>
</reference>
<feature type="domain" description="Borealin C-terminal" evidence="10">
    <location>
        <begin position="120"/>
        <end position="248"/>
    </location>
</feature>
<dbReference type="PANTHER" id="PTHR16040:SF7">
    <property type="entry name" value="AUSTRALIN, ISOFORM A-RELATED"/>
    <property type="match status" value="1"/>
</dbReference>
<dbReference type="AlphaFoldDB" id="A0A9K3Q3H4"/>
<dbReference type="OrthoDB" id="2392550at2759"/>
<evidence type="ECO:0000313" key="11">
    <source>
        <dbReference type="EMBL" id="KAG7369658.1"/>
    </source>
</evidence>
<evidence type="ECO:0000259" key="10">
    <source>
        <dbReference type="Pfam" id="PF10512"/>
    </source>
</evidence>
<evidence type="ECO:0000256" key="4">
    <source>
        <dbReference type="ARBA" id="ARBA00022454"/>
    </source>
</evidence>
<dbReference type="GO" id="GO:0051301">
    <property type="term" value="P:cell division"/>
    <property type="evidence" value="ECO:0007669"/>
    <property type="project" value="UniProtKB-KW"/>
</dbReference>
<name>A0A9K3Q3H4_9STRA</name>
<evidence type="ECO:0000256" key="8">
    <source>
        <dbReference type="ARBA" id="ARBA00023306"/>
    </source>
</evidence>
<protein>
    <submittedName>
        <fullName evidence="11">Cell division cycle-associated protein 8</fullName>
    </submittedName>
</protein>
<comment type="caution">
    <text evidence="11">The sequence shown here is derived from an EMBL/GenBank/DDBJ whole genome shotgun (WGS) entry which is preliminary data.</text>
</comment>
<proteinExistence type="inferred from homology"/>
<sequence length="252" mass="28019">MSRSPLQAQQNRWRSATKRQILGNFSSHTNSPVPVDGSNSEHIKMLITQLEQKYDQIVIALKSELENYKMEQEEVQSTGLIKLPKAVRNMTVKEFNQHHSCDLLALLKSKDGVHVVKNKSENNGPVTSFMVDAACKKRDFQQHAIMETPAPRSRQNVPATAVRTARRGEGLFSRNGSPVETSEKGSVIATVSKKRRGNESANFEINVGDGRYISLNDPNGVQELDSEMKATAATQLKVLQDQMASLMAQLTK</sequence>